<reference evidence="1" key="1">
    <citation type="submission" date="2017-05" db="UniProtKB">
        <authorList>
            <consortium name="EnsemblMetazoa"/>
        </authorList>
    </citation>
    <scope>IDENTIFICATION</scope>
</reference>
<sequence>LYVIKIKNIFKEIELSKTLISVKEVSLFVCLFKNLLLLEYPTT</sequence>
<dbReference type="InParanoid" id="A0A1X7UYX6"/>
<evidence type="ECO:0000313" key="1">
    <source>
        <dbReference type="EnsemblMetazoa" id="Aqu2.1.32724_001"/>
    </source>
</evidence>
<name>A0A1X7UYX6_AMPQE</name>
<organism evidence="1">
    <name type="scientific">Amphimedon queenslandica</name>
    <name type="common">Sponge</name>
    <dbReference type="NCBI Taxonomy" id="400682"/>
    <lineage>
        <taxon>Eukaryota</taxon>
        <taxon>Metazoa</taxon>
        <taxon>Porifera</taxon>
        <taxon>Demospongiae</taxon>
        <taxon>Heteroscleromorpha</taxon>
        <taxon>Haplosclerida</taxon>
        <taxon>Niphatidae</taxon>
        <taxon>Amphimedon</taxon>
    </lineage>
</organism>
<dbReference type="AlphaFoldDB" id="A0A1X7UYX6"/>
<protein>
    <submittedName>
        <fullName evidence="1">Uncharacterized protein</fullName>
    </submittedName>
</protein>
<dbReference type="EnsemblMetazoa" id="Aqu2.1.32724_001">
    <property type="protein sequence ID" value="Aqu2.1.32724_001"/>
    <property type="gene ID" value="Aqu2.1.32724"/>
</dbReference>
<accession>A0A1X7UYX6</accession>
<proteinExistence type="predicted"/>